<dbReference type="InterPro" id="IPR036875">
    <property type="entry name" value="Znf_CCHC_sf"/>
</dbReference>
<proteinExistence type="predicted"/>
<sequence>MSNSNTNLQTQSSNALHNAIMEAGSKDHLPMLVPGTYVQWKSRIKRYINTKPNSELIHYCLQNPPYTYQWAEKTVPVAEAEAVQIILTGIDNDIYSKVDACPNACEMCKAIKRLKQGESINVQDLETNLYWEFGKFTSRDGESLESYYLWFYKMMNELVQNQCHVTNHQVNVQFLLQLQPEWQRFVTLVKQSQELKTVSYHKLYDILKQHQNEVNEIRAKRLARTTNPLALSTRNRGKAIVTSFAPTYDPEPATVTEDEEMSKEKEIDKLMALISLSINRGTGYDNQRAVNVAGARENVGTPVVQKFGIQCYNCKEYGHVSRECQKLKRVKDEGKDVIVSGIGNYMYMAQIQEVTPDPVDNSGDQSLMLSQ</sequence>
<gene>
    <name evidence="3" type="ORF">Tco_0702385</name>
</gene>
<reference evidence="3" key="1">
    <citation type="journal article" date="2022" name="Int. J. Mol. Sci.">
        <title>Draft Genome of Tanacetum Coccineum: Genomic Comparison of Closely Related Tanacetum-Family Plants.</title>
        <authorList>
            <person name="Yamashiro T."/>
            <person name="Shiraishi A."/>
            <person name="Nakayama K."/>
            <person name="Satake H."/>
        </authorList>
    </citation>
    <scope>NUCLEOTIDE SEQUENCE</scope>
</reference>
<feature type="non-terminal residue" evidence="3">
    <location>
        <position position="371"/>
    </location>
</feature>
<dbReference type="Gene3D" id="4.10.60.10">
    <property type="entry name" value="Zinc finger, CCHC-type"/>
    <property type="match status" value="1"/>
</dbReference>
<evidence type="ECO:0000313" key="4">
    <source>
        <dbReference type="Proteomes" id="UP001151760"/>
    </source>
</evidence>
<protein>
    <submittedName>
        <fullName evidence="3">Integrase, catalytic region, zinc finger, CCHC-type containing protein</fullName>
    </submittedName>
</protein>
<organism evidence="3 4">
    <name type="scientific">Tanacetum coccineum</name>
    <dbReference type="NCBI Taxonomy" id="301880"/>
    <lineage>
        <taxon>Eukaryota</taxon>
        <taxon>Viridiplantae</taxon>
        <taxon>Streptophyta</taxon>
        <taxon>Embryophyta</taxon>
        <taxon>Tracheophyta</taxon>
        <taxon>Spermatophyta</taxon>
        <taxon>Magnoliopsida</taxon>
        <taxon>eudicotyledons</taxon>
        <taxon>Gunneridae</taxon>
        <taxon>Pentapetalae</taxon>
        <taxon>asterids</taxon>
        <taxon>campanulids</taxon>
        <taxon>Asterales</taxon>
        <taxon>Asteraceae</taxon>
        <taxon>Asteroideae</taxon>
        <taxon>Anthemideae</taxon>
        <taxon>Anthemidinae</taxon>
        <taxon>Tanacetum</taxon>
    </lineage>
</organism>
<comment type="caution">
    <text evidence="3">The sequence shown here is derived from an EMBL/GenBank/DDBJ whole genome shotgun (WGS) entry which is preliminary data.</text>
</comment>
<dbReference type="PROSITE" id="PS50158">
    <property type="entry name" value="ZF_CCHC"/>
    <property type="match status" value="1"/>
</dbReference>
<evidence type="ECO:0000259" key="2">
    <source>
        <dbReference type="PROSITE" id="PS50158"/>
    </source>
</evidence>
<dbReference type="SMART" id="SM00343">
    <property type="entry name" value="ZnF_C2HC"/>
    <property type="match status" value="1"/>
</dbReference>
<dbReference type="EMBL" id="BQNB010009869">
    <property type="protein sequence ID" value="GJS69544.1"/>
    <property type="molecule type" value="Genomic_DNA"/>
</dbReference>
<name>A0ABQ4XVU4_9ASTR</name>
<feature type="domain" description="CCHC-type" evidence="2">
    <location>
        <begin position="311"/>
        <end position="326"/>
    </location>
</feature>
<evidence type="ECO:0000256" key="1">
    <source>
        <dbReference type="PROSITE-ProRule" id="PRU00047"/>
    </source>
</evidence>
<dbReference type="Pfam" id="PF00098">
    <property type="entry name" value="zf-CCHC"/>
    <property type="match status" value="1"/>
</dbReference>
<dbReference type="SUPFAM" id="SSF57756">
    <property type="entry name" value="Retrovirus zinc finger-like domains"/>
    <property type="match status" value="1"/>
</dbReference>
<keyword evidence="4" id="KW-1185">Reference proteome</keyword>
<dbReference type="InterPro" id="IPR001878">
    <property type="entry name" value="Znf_CCHC"/>
</dbReference>
<keyword evidence="1" id="KW-0479">Metal-binding</keyword>
<accession>A0ABQ4XVU4</accession>
<keyword evidence="1" id="KW-0863">Zinc-finger</keyword>
<keyword evidence="1" id="KW-0862">Zinc</keyword>
<reference evidence="3" key="2">
    <citation type="submission" date="2022-01" db="EMBL/GenBank/DDBJ databases">
        <authorList>
            <person name="Yamashiro T."/>
            <person name="Shiraishi A."/>
            <person name="Satake H."/>
            <person name="Nakayama K."/>
        </authorList>
    </citation>
    <scope>NUCLEOTIDE SEQUENCE</scope>
</reference>
<dbReference type="Pfam" id="PF14223">
    <property type="entry name" value="Retrotran_gag_2"/>
    <property type="match status" value="1"/>
</dbReference>
<dbReference type="Proteomes" id="UP001151760">
    <property type="component" value="Unassembled WGS sequence"/>
</dbReference>
<evidence type="ECO:0000313" key="3">
    <source>
        <dbReference type="EMBL" id="GJS69544.1"/>
    </source>
</evidence>